<evidence type="ECO:0000313" key="5">
    <source>
        <dbReference type="Proteomes" id="UP000237423"/>
    </source>
</evidence>
<name>A0A1Z4BW77_9GAMM</name>
<dbReference type="RefSeq" id="WP_088618431.1">
    <property type="nucleotide sequence ID" value="NZ_CP022129.1"/>
</dbReference>
<organism evidence="2 4">
    <name type="scientific">Methylovulum psychrotolerans</name>
    <dbReference type="NCBI Taxonomy" id="1704499"/>
    <lineage>
        <taxon>Bacteria</taxon>
        <taxon>Pseudomonadati</taxon>
        <taxon>Pseudomonadota</taxon>
        <taxon>Gammaproteobacteria</taxon>
        <taxon>Methylococcales</taxon>
        <taxon>Methylococcaceae</taxon>
        <taxon>Methylovulum</taxon>
    </lineage>
</organism>
<dbReference type="AlphaFoldDB" id="A0A1Z4BW77"/>
<evidence type="ECO:0000313" key="2">
    <source>
        <dbReference type="EMBL" id="ASF45554.1"/>
    </source>
</evidence>
<dbReference type="EMBL" id="PGFZ01000002">
    <property type="protein sequence ID" value="POZ52909.1"/>
    <property type="molecule type" value="Genomic_DNA"/>
</dbReference>
<dbReference type="OrthoDB" id="5348860at2"/>
<feature type="signal peptide" evidence="1">
    <location>
        <begin position="1"/>
        <end position="25"/>
    </location>
</feature>
<dbReference type="Proteomes" id="UP000237423">
    <property type="component" value="Unassembled WGS sequence"/>
</dbReference>
<sequence length="154" mass="16845">MRILTPPFALLALITLCLGNAPVFAENPDPHAAHHAQTSIDWPGVYYGFTPCADCKGVKTSLALNSNGSYILMTQNVGKSDREFVEKGKFTWHEDTKTIILTPRNSPNSRHYLVGEDTLTQLDSNGSVITGKNADGYILRRNALSQPQAAHPSH</sequence>
<evidence type="ECO:0000313" key="3">
    <source>
        <dbReference type="EMBL" id="POZ52909.1"/>
    </source>
</evidence>
<reference evidence="2 4" key="1">
    <citation type="submission" date="2017-06" db="EMBL/GenBank/DDBJ databases">
        <title>Genome Sequencing of the methanotroph Methylovulum psychrotolerants str. HV10-M2 isolated from a high-altitude environment.</title>
        <authorList>
            <person name="Mateos-Rivera A."/>
        </authorList>
    </citation>
    <scope>NUCLEOTIDE SEQUENCE [LARGE SCALE GENOMIC DNA]</scope>
    <source>
        <strain evidence="2 4">HV10_M2</strain>
    </source>
</reference>
<gene>
    <name evidence="3" type="ORF">AADEFJLK_01520</name>
    <name evidence="2" type="ORF">CEK71_05435</name>
</gene>
<keyword evidence="1" id="KW-0732">Signal</keyword>
<feature type="chain" id="PRO_5036030957" evidence="1">
    <location>
        <begin position="26"/>
        <end position="154"/>
    </location>
</feature>
<dbReference type="Proteomes" id="UP000197019">
    <property type="component" value="Chromosome"/>
</dbReference>
<evidence type="ECO:0000256" key="1">
    <source>
        <dbReference type="SAM" id="SignalP"/>
    </source>
</evidence>
<dbReference type="KEGG" id="mpsy:CEK71_05435"/>
<evidence type="ECO:0000313" key="4">
    <source>
        <dbReference type="Proteomes" id="UP000197019"/>
    </source>
</evidence>
<protein>
    <submittedName>
        <fullName evidence="2">Copper homeostasis protein</fullName>
    </submittedName>
    <submittedName>
        <fullName evidence="3">Copper resistance protein NlpE</fullName>
    </submittedName>
</protein>
<dbReference type="EMBL" id="CP022129">
    <property type="protein sequence ID" value="ASF45554.1"/>
    <property type="molecule type" value="Genomic_DNA"/>
</dbReference>
<reference evidence="3 5" key="2">
    <citation type="submission" date="2017-11" db="EMBL/GenBank/DDBJ databases">
        <title>Draft Genome Sequence of Methylobacter psychrotolerans Sph1T, an Obligate Methanotroph from Low-Temperature Environments.</title>
        <authorList>
            <person name="Oshkin I.Y."/>
            <person name="Miroshnikov K."/>
            <person name="Belova S.E."/>
            <person name="Korzhenkov A."/>
            <person name="Toshchakov S.V."/>
            <person name="Dedysh S.N."/>
        </authorList>
    </citation>
    <scope>NUCLEOTIDE SEQUENCE [LARGE SCALE GENOMIC DNA]</scope>
    <source>
        <strain evidence="3 5">Sph1</strain>
    </source>
</reference>
<proteinExistence type="predicted"/>
<dbReference type="Gene3D" id="2.40.128.640">
    <property type="match status" value="1"/>
</dbReference>
<keyword evidence="4" id="KW-1185">Reference proteome</keyword>
<accession>A0A1Z4BW77</accession>
<dbReference type="Pfam" id="PF04170">
    <property type="entry name" value="NlpE"/>
    <property type="match status" value="1"/>
</dbReference>
<dbReference type="InterPro" id="IPR007298">
    <property type="entry name" value="Cu-R_lipoprotein_NlpE"/>
</dbReference>